<dbReference type="SUPFAM" id="SSF51445">
    <property type="entry name" value="(Trans)glycosidases"/>
    <property type="match status" value="1"/>
</dbReference>
<dbReference type="InterPro" id="IPR011013">
    <property type="entry name" value="Gal_mutarotase_sf_dom"/>
</dbReference>
<dbReference type="PROSITE" id="PS00707">
    <property type="entry name" value="GLYCOSYL_HYDROL_F31_2"/>
    <property type="match status" value="1"/>
</dbReference>
<dbReference type="InterPro" id="IPR048395">
    <property type="entry name" value="Glyco_hydro_31_C"/>
</dbReference>
<dbReference type="InterPro" id="IPR013780">
    <property type="entry name" value="Glyco_hydro_b"/>
</dbReference>
<dbReference type="OrthoDB" id="5839090at2759"/>
<feature type="domain" description="Glycosyl hydrolase family 31 C-terminal" evidence="12">
    <location>
        <begin position="758"/>
        <end position="850"/>
    </location>
</feature>
<protein>
    <recommendedName>
        <fullName evidence="3">alpha-glucosidase</fullName>
        <ecNumber evidence="3">3.2.1.20</ecNumber>
    </recommendedName>
    <alternativeName>
        <fullName evidence="8">Maltase</fullName>
    </alternativeName>
</protein>
<comment type="caution">
    <text evidence="13">The sequence shown here is derived from an EMBL/GenBank/DDBJ whole genome shotgun (WGS) entry which is preliminary data.</text>
</comment>
<dbReference type="Proteomes" id="UP001146351">
    <property type="component" value="Unassembled WGS sequence"/>
</dbReference>
<dbReference type="Gene3D" id="2.60.40.1760">
    <property type="entry name" value="glycosyl hydrolase (family 31)"/>
    <property type="match status" value="1"/>
</dbReference>
<keyword evidence="4" id="KW-0732">Signal</keyword>
<evidence type="ECO:0000259" key="12">
    <source>
        <dbReference type="Pfam" id="PF21365"/>
    </source>
</evidence>
<dbReference type="EMBL" id="JAPQKO010000008">
    <property type="protein sequence ID" value="KAJ5151580.1"/>
    <property type="molecule type" value="Genomic_DNA"/>
</dbReference>
<dbReference type="GO" id="GO:0005975">
    <property type="term" value="P:carbohydrate metabolic process"/>
    <property type="evidence" value="ECO:0007669"/>
    <property type="project" value="InterPro"/>
</dbReference>
<dbReference type="FunFam" id="3.20.20.80:FF:000138">
    <property type="entry name" value="Putative alpha-glucosidase AgdA"/>
    <property type="match status" value="1"/>
</dbReference>
<evidence type="ECO:0000256" key="9">
    <source>
        <dbReference type="RuleBase" id="RU361185"/>
    </source>
</evidence>
<dbReference type="PANTHER" id="PTHR22762:SF133">
    <property type="entry name" value="P-TYPE DOMAIN-CONTAINING PROTEIN"/>
    <property type="match status" value="1"/>
</dbReference>
<dbReference type="InterPro" id="IPR025887">
    <property type="entry name" value="Glyco_hydro_31_N_dom"/>
</dbReference>
<evidence type="ECO:0000256" key="4">
    <source>
        <dbReference type="ARBA" id="ARBA00022729"/>
    </source>
</evidence>
<dbReference type="Pfam" id="PF01055">
    <property type="entry name" value="Glyco_hydro_31_2nd"/>
    <property type="match status" value="1"/>
</dbReference>
<keyword evidence="6" id="KW-0325">Glycoprotein</keyword>
<evidence type="ECO:0000256" key="2">
    <source>
        <dbReference type="ARBA" id="ARBA00007806"/>
    </source>
</evidence>
<dbReference type="SUPFAM" id="SSF74650">
    <property type="entry name" value="Galactose mutarotase-like"/>
    <property type="match status" value="1"/>
</dbReference>
<keyword evidence="7 9" id="KW-0326">Glycosidase</keyword>
<reference evidence="13" key="1">
    <citation type="submission" date="2022-11" db="EMBL/GenBank/DDBJ databases">
        <authorList>
            <person name="Petersen C."/>
        </authorList>
    </citation>
    <scope>NUCLEOTIDE SEQUENCE</scope>
    <source>
        <strain evidence="13">IBT 21917</strain>
    </source>
</reference>
<evidence type="ECO:0000313" key="13">
    <source>
        <dbReference type="EMBL" id="KAJ5151580.1"/>
    </source>
</evidence>
<dbReference type="CDD" id="cd06602">
    <property type="entry name" value="GH31_MGAM_SI_GAA"/>
    <property type="match status" value="1"/>
</dbReference>
<evidence type="ECO:0000256" key="6">
    <source>
        <dbReference type="ARBA" id="ARBA00023180"/>
    </source>
</evidence>
<dbReference type="InterPro" id="IPR017853">
    <property type="entry name" value="GH"/>
</dbReference>
<dbReference type="GO" id="GO:0004558">
    <property type="term" value="F:alpha-1,4-glucosidase activity"/>
    <property type="evidence" value="ECO:0007669"/>
    <property type="project" value="UniProtKB-EC"/>
</dbReference>
<evidence type="ECO:0000256" key="7">
    <source>
        <dbReference type="ARBA" id="ARBA00023295"/>
    </source>
</evidence>
<dbReference type="Gene3D" id="3.20.20.80">
    <property type="entry name" value="Glycosidases"/>
    <property type="match status" value="2"/>
</dbReference>
<dbReference type="GO" id="GO:0030246">
    <property type="term" value="F:carbohydrate binding"/>
    <property type="evidence" value="ECO:0007669"/>
    <property type="project" value="InterPro"/>
</dbReference>
<feature type="domain" description="Glycoside hydrolase family 31 TIM barrel" evidence="10">
    <location>
        <begin position="326"/>
        <end position="750"/>
    </location>
</feature>
<accession>A0A9W9LEW8</accession>
<dbReference type="InterPro" id="IPR000322">
    <property type="entry name" value="Glyco_hydro_31_TIM"/>
</dbReference>
<dbReference type="AlphaFoldDB" id="A0A9W9LEW8"/>
<gene>
    <name evidence="13" type="ORF">N7492_009875</name>
</gene>
<evidence type="ECO:0000259" key="10">
    <source>
        <dbReference type="Pfam" id="PF01055"/>
    </source>
</evidence>
<evidence type="ECO:0000256" key="8">
    <source>
        <dbReference type="ARBA" id="ARBA00041343"/>
    </source>
</evidence>
<sequence length="979" mass="108056">MRLKYSPAEAIGAVSILCAATAHASTTTSSASASQFTIPAADYEASPVLPTIQDPKAVDPQAVCPGYVATHVRQSRHGLTASLVLAGDACNAYGTDIQSLNLTVEYQTTNRLHVGIAPTYLGASNMTQYLIPPSLLARPGMEPGNGTTDLKFSWSNTPSFGFNVTRRSTGDVLFSTTGKKLVFENQFVEFSSSLPENYNLYGLGESMRSFRQGNNYTQTFYNADIGDALDSNLYGTHPFYLESRYFTTDKTGKRSPVTTTQENSPHANYTVLSHGVYQRSAHGQDVLLRPDHITWRSIGGSIDLYFFSGPSQPEVTRSYLEVVGMPALQQYWTLGFHQCRWGYTSWQELDEVVNNYTHFNIPMETIWTDIDYLERYRDFENTQGFNYKTGKEFLDRLHQSGRHYVPIIDSAIYIPNPSNPDDAYPTFERGNDTDSFLKNPDGSLYIGAVWPGYTVFPDWLSNGAEGWWTDEMVEYYKNVAYDGAWIDMSEVSSFCTGSCGSGKLMHNPVHPPFSLPGEPQNLVLDYPEGFNVTNKTEAASASAAVASSTSAYPASTATSSTSYVSTKPTPGARNVNYPPYTINSLQGALAAKAVSPNATHADGTLEYDVHNLWGTGILHATNKALSKVFPNARPFIIGRSTFAGSGAVAGHWGGDNYSKWAYMYFSIPQALQMSLFGIPMFGVDTCGFAGNSDMELCSRWMQLSAFFPFYRNHNTLSAIPQEAYRWGAVIKASQVAMDIRYRLLPYMYTLMYNAHKRGDTVMRALAWEFPDPSLANADRQFMLGPSLLVTPVLEQGMDSVDGIFPGLVQGTEIWYDWFNGTAVPKPSQANTTIDAPLGHIPVHVRGGSVLPLQQPALTTNETRSSPWDILVALSRDGEAGGELYLDDGVSVEPSSTLTVTFTAQDRKLNARITQGGWEDTNQLQNVTLWGVSDVNVQNVRFNGKAVGPQKVRYDEERSTLIVTGFDTQAWRGEGWSLEW</sequence>
<dbReference type="EC" id="3.2.1.20" evidence="3"/>
<keyword evidence="5 9" id="KW-0378">Hydrolase</keyword>
<evidence type="ECO:0000256" key="3">
    <source>
        <dbReference type="ARBA" id="ARBA00012741"/>
    </source>
</evidence>
<organism evidence="13 14">
    <name type="scientific">Penicillium capsulatum</name>
    <dbReference type="NCBI Taxonomy" id="69766"/>
    <lineage>
        <taxon>Eukaryota</taxon>
        <taxon>Fungi</taxon>
        <taxon>Dikarya</taxon>
        <taxon>Ascomycota</taxon>
        <taxon>Pezizomycotina</taxon>
        <taxon>Eurotiomycetes</taxon>
        <taxon>Eurotiomycetidae</taxon>
        <taxon>Eurotiales</taxon>
        <taxon>Aspergillaceae</taxon>
        <taxon>Penicillium</taxon>
    </lineage>
</organism>
<reference evidence="13" key="2">
    <citation type="journal article" date="2023" name="IMA Fungus">
        <title>Comparative genomic study of the Penicillium genus elucidates a diverse pangenome and 15 lateral gene transfer events.</title>
        <authorList>
            <person name="Petersen C."/>
            <person name="Sorensen T."/>
            <person name="Nielsen M.R."/>
            <person name="Sondergaard T.E."/>
            <person name="Sorensen J.L."/>
            <person name="Fitzpatrick D.A."/>
            <person name="Frisvad J.C."/>
            <person name="Nielsen K.L."/>
        </authorList>
    </citation>
    <scope>NUCLEOTIDE SEQUENCE</scope>
    <source>
        <strain evidence="13">IBT 21917</strain>
    </source>
</reference>
<dbReference type="Gene3D" id="2.60.40.1180">
    <property type="entry name" value="Golgi alpha-mannosidase II"/>
    <property type="match status" value="2"/>
</dbReference>
<evidence type="ECO:0000256" key="1">
    <source>
        <dbReference type="ARBA" id="ARBA00001657"/>
    </source>
</evidence>
<dbReference type="SUPFAM" id="SSF51011">
    <property type="entry name" value="Glycosyl hydrolase domain"/>
    <property type="match status" value="1"/>
</dbReference>
<feature type="domain" description="Glycoside hydrolase family 31 N-terminal" evidence="11">
    <location>
        <begin position="178"/>
        <end position="244"/>
    </location>
</feature>
<dbReference type="CDD" id="cd14752">
    <property type="entry name" value="GH31_N"/>
    <property type="match status" value="1"/>
</dbReference>
<dbReference type="PANTHER" id="PTHR22762">
    <property type="entry name" value="ALPHA-GLUCOSIDASE"/>
    <property type="match status" value="1"/>
</dbReference>
<evidence type="ECO:0000313" key="14">
    <source>
        <dbReference type="Proteomes" id="UP001146351"/>
    </source>
</evidence>
<dbReference type="Pfam" id="PF13802">
    <property type="entry name" value="Gal_mutarotas_2"/>
    <property type="match status" value="1"/>
</dbReference>
<dbReference type="Pfam" id="PF21365">
    <property type="entry name" value="Glyco_hydro_31_3rd"/>
    <property type="match status" value="1"/>
</dbReference>
<comment type="similarity">
    <text evidence="2 9">Belongs to the glycosyl hydrolase 31 family.</text>
</comment>
<name>A0A9W9LEW8_9EURO</name>
<comment type="catalytic activity">
    <reaction evidence="1">
        <text>Hydrolysis of terminal, non-reducing (1-&gt;4)-linked alpha-D-glucose residues with release of alpha-D-glucose.</text>
        <dbReference type="EC" id="3.2.1.20"/>
    </reaction>
</comment>
<proteinExistence type="inferred from homology"/>
<keyword evidence="14" id="KW-1185">Reference proteome</keyword>
<evidence type="ECO:0000259" key="11">
    <source>
        <dbReference type="Pfam" id="PF13802"/>
    </source>
</evidence>
<evidence type="ECO:0000256" key="5">
    <source>
        <dbReference type="ARBA" id="ARBA00022801"/>
    </source>
</evidence>
<dbReference type="InterPro" id="IPR030459">
    <property type="entry name" value="Glyco_hydro_31_CS"/>
</dbReference>